<gene>
    <name evidence="1" type="ORF">CP10139811_1068B</name>
</gene>
<dbReference type="Proteomes" id="UP000016200">
    <property type="component" value="Unassembled WGS sequence"/>
</dbReference>
<reference evidence="1 2" key="1">
    <citation type="submission" date="2013-04" db="EMBL/GenBank/DDBJ databases">
        <title>Genome sequence of Chlamydia psittaci 10-1398/11.</title>
        <authorList>
            <person name="Huot-Creasy H."/>
            <person name="McCracken C.L."/>
            <person name="Humphries M."/>
            <person name="Sachse K."/>
            <person name="Laroucau K."/>
            <person name="Bavoil P."/>
            <person name="Myers G.S."/>
        </authorList>
    </citation>
    <scope>NUCLEOTIDE SEQUENCE [LARGE SCALE GENOMIC DNA]</scope>
    <source>
        <strain evidence="1 2">10_1398_11</strain>
    </source>
</reference>
<evidence type="ECO:0000313" key="1">
    <source>
        <dbReference type="EMBL" id="EPP35746.1"/>
    </source>
</evidence>
<feature type="non-terminal residue" evidence="1">
    <location>
        <position position="1"/>
    </location>
</feature>
<organism evidence="1 2">
    <name type="scientific">Chlamydia ibidis</name>
    <dbReference type="NCBI Taxonomy" id="1405396"/>
    <lineage>
        <taxon>Bacteria</taxon>
        <taxon>Pseudomonadati</taxon>
        <taxon>Chlamydiota</taxon>
        <taxon>Chlamydiia</taxon>
        <taxon>Chlamydiales</taxon>
        <taxon>Chlamydiaceae</taxon>
        <taxon>Chlamydia/Chlamydophila group</taxon>
        <taxon>Chlamydia</taxon>
    </lineage>
</organism>
<dbReference type="EMBL" id="ATNB01000013">
    <property type="protein sequence ID" value="EPP35746.1"/>
    <property type="molecule type" value="Genomic_DNA"/>
</dbReference>
<comment type="caution">
    <text evidence="1">The sequence shown here is derived from an EMBL/GenBank/DDBJ whole genome shotgun (WGS) entry which is preliminary data.</text>
</comment>
<sequence>PCLALPLLTLLSLPLP</sequence>
<name>S7KHY4_9CHLA</name>
<proteinExistence type="predicted"/>
<accession>S7KHY4</accession>
<dbReference type="AlphaFoldDB" id="S7KHY4"/>
<evidence type="ECO:0000313" key="2">
    <source>
        <dbReference type="Proteomes" id="UP000016200"/>
    </source>
</evidence>
<dbReference type="HOGENOM" id="CLU_3433451_0_0_0"/>
<protein>
    <submittedName>
        <fullName evidence="1">Uncharacterized protein</fullName>
    </submittedName>
</protein>